<proteinExistence type="predicted"/>
<comment type="caution">
    <text evidence="3">The sequence shown here is derived from an EMBL/GenBank/DDBJ whole genome shotgun (WGS) entry which is preliminary data.</text>
</comment>
<dbReference type="Pfam" id="PF23310">
    <property type="entry name" value="TPR_27"/>
    <property type="match status" value="1"/>
</dbReference>
<feature type="domain" description="At2g35280-like TPR" evidence="2">
    <location>
        <begin position="155"/>
        <end position="208"/>
    </location>
</feature>
<accession>A0ABQ7X915</accession>
<organism evidence="3 4">
    <name type="scientific">Brassica napus</name>
    <name type="common">Rape</name>
    <dbReference type="NCBI Taxonomy" id="3708"/>
    <lineage>
        <taxon>Eukaryota</taxon>
        <taxon>Viridiplantae</taxon>
        <taxon>Streptophyta</taxon>
        <taxon>Embryophyta</taxon>
        <taxon>Tracheophyta</taxon>
        <taxon>Spermatophyta</taxon>
        <taxon>Magnoliopsida</taxon>
        <taxon>eudicotyledons</taxon>
        <taxon>Gunneridae</taxon>
        <taxon>Pentapetalae</taxon>
        <taxon>rosids</taxon>
        <taxon>malvids</taxon>
        <taxon>Brassicales</taxon>
        <taxon>Brassicaceae</taxon>
        <taxon>Brassiceae</taxon>
        <taxon>Brassica</taxon>
    </lineage>
</organism>
<evidence type="ECO:0000256" key="1">
    <source>
        <dbReference type="SAM" id="MobiDB-lite"/>
    </source>
</evidence>
<reference evidence="3 4" key="1">
    <citation type="submission" date="2021-05" db="EMBL/GenBank/DDBJ databases">
        <title>Genome Assembly of Synthetic Allotetraploid Brassica napus Reveals Homoeologous Exchanges between Subgenomes.</title>
        <authorList>
            <person name="Davis J.T."/>
        </authorList>
    </citation>
    <scope>NUCLEOTIDE SEQUENCE [LARGE SCALE GENOMIC DNA]</scope>
    <source>
        <strain evidence="4">cv. Da-Ae</strain>
        <tissue evidence="3">Seedling</tissue>
    </source>
</reference>
<keyword evidence="4" id="KW-1185">Reference proteome</keyword>
<evidence type="ECO:0000259" key="2">
    <source>
        <dbReference type="Pfam" id="PF23310"/>
    </source>
</evidence>
<dbReference type="InterPro" id="IPR040338">
    <property type="entry name" value="At1g67623-like"/>
</dbReference>
<protein>
    <recommendedName>
        <fullName evidence="2">At2g35280-like TPR domain-containing protein</fullName>
    </recommendedName>
</protein>
<gene>
    <name evidence="3" type="ORF">HID58_090845</name>
</gene>
<evidence type="ECO:0000313" key="4">
    <source>
        <dbReference type="Proteomes" id="UP000824890"/>
    </source>
</evidence>
<dbReference type="PANTHER" id="PTHR33784:SF42">
    <property type="entry name" value="F-BOX DOMAIN-CONTAINING PROTEIN"/>
    <property type="match status" value="1"/>
</dbReference>
<dbReference type="EMBL" id="JAGKQM010001113">
    <property type="protein sequence ID" value="KAH0852361.1"/>
    <property type="molecule type" value="Genomic_DNA"/>
</dbReference>
<feature type="region of interest" description="Disordered" evidence="1">
    <location>
        <begin position="30"/>
        <end position="109"/>
    </location>
</feature>
<dbReference type="PANTHER" id="PTHR33784">
    <property type="entry name" value="OS05G0482100 PROTEIN"/>
    <property type="match status" value="1"/>
</dbReference>
<name>A0ABQ7X915_BRANA</name>
<dbReference type="InterPro" id="IPR057136">
    <property type="entry name" value="At2g35280_TPR_dom"/>
</dbReference>
<evidence type="ECO:0000313" key="3">
    <source>
        <dbReference type="EMBL" id="KAH0852361.1"/>
    </source>
</evidence>
<feature type="compositionally biased region" description="Basic and acidic residues" evidence="1">
    <location>
        <begin position="56"/>
        <end position="78"/>
    </location>
</feature>
<dbReference type="Proteomes" id="UP000824890">
    <property type="component" value="Unassembled WGS sequence"/>
</dbReference>
<sequence>MTEEELKEFEEQYASVQLEMDEEMLDNDDLLDETRVEETMVEETMAPEYQTAGTKNLEKQHEDGRVLGGEGKEKREQSRNNLPPRRMSEQGRRMQKNPLPPANLNKRRAKHSRRSVRNLLAAVPPLAHSAAVPIVYRNLNIHLLTVHPRGALHRYQSLMAKCLASGNLQAHYVQGIKQYFRYNNVDAGLPHLKFAAEGSYDNTVYLITFMV</sequence>